<geneLocation type="plasmid" evidence="3 4">
    <name>pMESIL02</name>
</geneLocation>
<dbReference type="InterPro" id="IPR012336">
    <property type="entry name" value="Thioredoxin-like_fold"/>
</dbReference>
<organism evidence="3 4">
    <name type="scientific">Allomeiothermus silvanus (strain ATCC 700542 / DSM 9946 / NBRC 106475 / NCIMB 13440 / VI-R2)</name>
    <name type="common">Thermus silvanus</name>
    <dbReference type="NCBI Taxonomy" id="526227"/>
    <lineage>
        <taxon>Bacteria</taxon>
        <taxon>Thermotogati</taxon>
        <taxon>Deinococcota</taxon>
        <taxon>Deinococci</taxon>
        <taxon>Thermales</taxon>
        <taxon>Thermaceae</taxon>
        <taxon>Allomeiothermus</taxon>
    </lineage>
</organism>
<dbReference type="EMBL" id="CP002044">
    <property type="protein sequence ID" value="ADH65374.1"/>
    <property type="molecule type" value="Genomic_DNA"/>
</dbReference>
<dbReference type="InterPro" id="IPR017937">
    <property type="entry name" value="Thioredoxin_CS"/>
</dbReference>
<evidence type="ECO:0000313" key="3">
    <source>
        <dbReference type="EMBL" id="ADH65374.1"/>
    </source>
</evidence>
<feature type="domain" description="Thioredoxin-like fold" evidence="2">
    <location>
        <begin position="48"/>
        <end position="175"/>
    </location>
</feature>
<dbReference type="AlphaFoldDB" id="D7BJL8"/>
<keyword evidence="1" id="KW-0472">Membrane</keyword>
<dbReference type="SUPFAM" id="SSF52833">
    <property type="entry name" value="Thioredoxin-like"/>
    <property type="match status" value="1"/>
</dbReference>
<evidence type="ECO:0000259" key="2">
    <source>
        <dbReference type="Pfam" id="PF13462"/>
    </source>
</evidence>
<dbReference type="Proteomes" id="UP000001916">
    <property type="component" value="Plasmid pMESIL02"/>
</dbReference>
<keyword evidence="4" id="KW-1185">Reference proteome</keyword>
<name>D7BJL8_ALLS1</name>
<reference evidence="3 4" key="1">
    <citation type="journal article" date="2010" name="Stand. Genomic Sci.">
        <title>Complete genome sequence of Meiothermus silvanus type strain (VI-R2).</title>
        <authorList>
            <person name="Sikorski J."/>
            <person name="Tindall B.J."/>
            <person name="Lowry S."/>
            <person name="Lucas S."/>
            <person name="Nolan M."/>
            <person name="Copeland A."/>
            <person name="Glavina Del Rio T."/>
            <person name="Tice H."/>
            <person name="Cheng J.F."/>
            <person name="Han C."/>
            <person name="Pitluck S."/>
            <person name="Liolios K."/>
            <person name="Ivanova N."/>
            <person name="Mavromatis K."/>
            <person name="Mikhailova N."/>
            <person name="Pati A."/>
            <person name="Goodwin L."/>
            <person name="Chen A."/>
            <person name="Palaniappan K."/>
            <person name="Land M."/>
            <person name="Hauser L."/>
            <person name="Chang Y.J."/>
            <person name="Jeffries C.D."/>
            <person name="Rohde M."/>
            <person name="Goker M."/>
            <person name="Woyke T."/>
            <person name="Bristow J."/>
            <person name="Eisen J.A."/>
            <person name="Markowitz V."/>
            <person name="Hugenholtz P."/>
            <person name="Kyrpides N.C."/>
            <person name="Klenk H.P."/>
            <person name="Lapidus A."/>
        </authorList>
    </citation>
    <scope>NUCLEOTIDE SEQUENCE [LARGE SCALE GENOMIC DNA]</scope>
    <source>
        <strain evidence="4">ATCC 700542 / DSM 9946 / VI-R2</strain>
        <plasmid evidence="4">Plasmid pMESIL02</plasmid>
    </source>
</reference>
<dbReference type="OrthoDB" id="117402at2"/>
<gene>
    <name evidence="3" type="ORF">Mesil_3584</name>
</gene>
<accession>D7BJL8</accession>
<proteinExistence type="predicted"/>
<keyword evidence="1" id="KW-1133">Transmembrane helix</keyword>
<dbReference type="PROSITE" id="PS00194">
    <property type="entry name" value="THIOREDOXIN_1"/>
    <property type="match status" value="1"/>
</dbReference>
<evidence type="ECO:0000313" key="4">
    <source>
        <dbReference type="Proteomes" id="UP000001916"/>
    </source>
</evidence>
<dbReference type="KEGG" id="msv:Mesil_3584"/>
<sequence>MKKRPDQWIVLVVGALAMALVWLWPSPIPPEGTAVERHPLALGPSDKPALVLFSWWGCPHCQRMWAEYGPRLVERAQRGEIRLVFRPIARNRSEALVSAFLYCQPPRDAFLSIGDYFAMSALPEATLREQESTRPLLRCADSAATRARLSDDNEAVTRWRIEYTPTLFAEGRRVKVEAMEAVLASWGQ</sequence>
<dbReference type="Gene3D" id="3.40.30.10">
    <property type="entry name" value="Glutaredoxin"/>
    <property type="match status" value="1"/>
</dbReference>
<keyword evidence="1" id="KW-0812">Transmembrane</keyword>
<dbReference type="InterPro" id="IPR036249">
    <property type="entry name" value="Thioredoxin-like_sf"/>
</dbReference>
<protein>
    <recommendedName>
        <fullName evidence="2">Thioredoxin-like fold domain-containing protein</fullName>
    </recommendedName>
</protein>
<dbReference type="HOGENOM" id="CLU_1439537_0_0_0"/>
<evidence type="ECO:0000256" key="1">
    <source>
        <dbReference type="SAM" id="Phobius"/>
    </source>
</evidence>
<feature type="transmembrane region" description="Helical" evidence="1">
    <location>
        <begin position="7"/>
        <end position="24"/>
    </location>
</feature>
<dbReference type="Pfam" id="PF13462">
    <property type="entry name" value="Thioredoxin_4"/>
    <property type="match status" value="1"/>
</dbReference>
<dbReference type="RefSeq" id="WP_013159848.1">
    <property type="nucleotide sequence ID" value="NC_014214.1"/>
</dbReference>
<keyword evidence="3" id="KW-0614">Plasmid</keyword>